<reference evidence="2 3" key="1">
    <citation type="journal article" date="2010" name="PLoS ONE">
        <title>The complete genome sequence of Haloferax volcanii DS2, a model archaeon.</title>
        <authorList>
            <person name="Hartman A.L."/>
            <person name="Norais C."/>
            <person name="Badger J.H."/>
            <person name="Delmas S."/>
            <person name="Haldenby S."/>
            <person name="Madupu R."/>
            <person name="Robinson J."/>
            <person name="Khouri H."/>
            <person name="Ren Q."/>
            <person name="Lowe T.M."/>
            <person name="Maupin-Furlow J."/>
            <person name="Pohlschroder M."/>
            <person name="Daniels C."/>
            <person name="Pfeiffer F."/>
            <person name="Allers T."/>
            <person name="Eisen J.A."/>
        </authorList>
    </citation>
    <scope>NUCLEOTIDE SEQUENCE [LARGE SCALE GENOMIC DNA]</scope>
    <source>
        <strain evidence="3">ATCC 29605 / DSM 3757 / JCM 8879 / NBRC 14742 / NCIMB 2012 / VKM B-1768 / DS2</strain>
    </source>
</reference>
<sequence>MYHRERQSCEHMNGLTVGVNASAIERETRSQAAEGRR</sequence>
<keyword evidence="3" id="KW-1185">Reference proteome</keyword>
<evidence type="ECO:0000313" key="2">
    <source>
        <dbReference type="EMBL" id="ADE01980.1"/>
    </source>
</evidence>
<protein>
    <submittedName>
        <fullName evidence="2">Uncharacterized protein</fullName>
    </submittedName>
</protein>
<geneLocation type="plasmid" evidence="2 3">
    <name>pHV4</name>
</geneLocation>
<proteinExistence type="predicted"/>
<accession>D4GR04</accession>
<gene>
    <name evidence="2" type="ordered locus">HVO_A0327</name>
</gene>
<dbReference type="EnsemblBacteria" id="ADE01980">
    <property type="protein sequence ID" value="ADE01980"/>
    <property type="gene ID" value="HVO_A0327"/>
</dbReference>
<evidence type="ECO:0000313" key="3">
    <source>
        <dbReference type="Proteomes" id="UP000008243"/>
    </source>
</evidence>
<dbReference type="EMBL" id="CP001955">
    <property type="protein sequence ID" value="ADE01980.1"/>
    <property type="molecule type" value="Genomic_DNA"/>
</dbReference>
<feature type="compositionally biased region" description="Basic and acidic residues" evidence="1">
    <location>
        <begin position="24"/>
        <end position="37"/>
    </location>
</feature>
<dbReference type="HOGENOM" id="CLU_3338364_0_0_2"/>
<dbReference type="Proteomes" id="UP000008243">
    <property type="component" value="Plasmid pHV4"/>
</dbReference>
<name>D4GR04_HALVD</name>
<dbReference type="AlphaFoldDB" id="D4GR04"/>
<dbReference type="KEGG" id="hvo:HVO_A0327"/>
<organism evidence="2 3">
    <name type="scientific">Haloferax volcanii (strain ATCC 29605 / DSM 3757 / JCM 8879 / NBRC 14742 / NCIMB 2012 / VKM B-1768 / DS2)</name>
    <name type="common">Halobacterium volcanii</name>
    <dbReference type="NCBI Taxonomy" id="309800"/>
    <lineage>
        <taxon>Archaea</taxon>
        <taxon>Methanobacteriati</taxon>
        <taxon>Methanobacteriota</taxon>
        <taxon>Stenosarchaea group</taxon>
        <taxon>Halobacteria</taxon>
        <taxon>Halobacteriales</taxon>
        <taxon>Haloferacaceae</taxon>
        <taxon>Haloferax</taxon>
    </lineage>
</organism>
<evidence type="ECO:0000256" key="1">
    <source>
        <dbReference type="SAM" id="MobiDB-lite"/>
    </source>
</evidence>
<feature type="region of interest" description="Disordered" evidence="1">
    <location>
        <begin position="1"/>
        <end position="37"/>
    </location>
</feature>
<keyword evidence="2" id="KW-0614">Plasmid</keyword>